<organism evidence="1 2">
    <name type="scientific">Culter alburnus</name>
    <name type="common">Topmouth culter</name>
    <dbReference type="NCBI Taxonomy" id="194366"/>
    <lineage>
        <taxon>Eukaryota</taxon>
        <taxon>Metazoa</taxon>
        <taxon>Chordata</taxon>
        <taxon>Craniata</taxon>
        <taxon>Vertebrata</taxon>
        <taxon>Euteleostomi</taxon>
        <taxon>Actinopterygii</taxon>
        <taxon>Neopterygii</taxon>
        <taxon>Teleostei</taxon>
        <taxon>Ostariophysi</taxon>
        <taxon>Cypriniformes</taxon>
        <taxon>Xenocyprididae</taxon>
        <taxon>Xenocypridinae</taxon>
        <taxon>Culter</taxon>
    </lineage>
</organism>
<protein>
    <submittedName>
        <fullName evidence="1">Uncharacterized protein</fullName>
    </submittedName>
</protein>
<feature type="non-terminal residue" evidence="1">
    <location>
        <position position="1"/>
    </location>
</feature>
<name>A0AAW1ZXY2_CULAL</name>
<accession>A0AAW1ZXY2</accession>
<proteinExistence type="predicted"/>
<evidence type="ECO:0000313" key="1">
    <source>
        <dbReference type="EMBL" id="KAK9966219.1"/>
    </source>
</evidence>
<feature type="non-terminal residue" evidence="1">
    <location>
        <position position="50"/>
    </location>
</feature>
<dbReference type="AlphaFoldDB" id="A0AAW1ZXY2"/>
<dbReference type="Proteomes" id="UP001479290">
    <property type="component" value="Unassembled WGS sequence"/>
</dbReference>
<dbReference type="EMBL" id="JAWDJR010000011">
    <property type="protein sequence ID" value="KAK9966219.1"/>
    <property type="molecule type" value="Genomic_DNA"/>
</dbReference>
<sequence length="50" mass="5217">EDNSVNSCLIPDLHVYSVTCGGYCDRAAAAGGFRLCFSPRSCSGGHIVIP</sequence>
<evidence type="ECO:0000313" key="2">
    <source>
        <dbReference type="Proteomes" id="UP001479290"/>
    </source>
</evidence>
<comment type="caution">
    <text evidence="1">The sequence shown here is derived from an EMBL/GenBank/DDBJ whole genome shotgun (WGS) entry which is preliminary data.</text>
</comment>
<reference evidence="1 2" key="1">
    <citation type="submission" date="2024-05" db="EMBL/GenBank/DDBJ databases">
        <title>A high-quality chromosomal-level genome assembly of Topmouth culter (Culter alburnus).</title>
        <authorList>
            <person name="Zhao H."/>
        </authorList>
    </citation>
    <scope>NUCLEOTIDE SEQUENCE [LARGE SCALE GENOMIC DNA]</scope>
    <source>
        <strain evidence="1">CATC2023</strain>
        <tissue evidence="1">Muscle</tissue>
    </source>
</reference>
<gene>
    <name evidence="1" type="ORF">ABG768_003342</name>
</gene>
<keyword evidence="2" id="KW-1185">Reference proteome</keyword>